<evidence type="ECO:0000313" key="2">
    <source>
        <dbReference type="Proteomes" id="UP000250235"/>
    </source>
</evidence>
<organism evidence="1 2">
    <name type="scientific">Dorcoceras hygrometricum</name>
    <dbReference type="NCBI Taxonomy" id="472368"/>
    <lineage>
        <taxon>Eukaryota</taxon>
        <taxon>Viridiplantae</taxon>
        <taxon>Streptophyta</taxon>
        <taxon>Embryophyta</taxon>
        <taxon>Tracheophyta</taxon>
        <taxon>Spermatophyta</taxon>
        <taxon>Magnoliopsida</taxon>
        <taxon>eudicotyledons</taxon>
        <taxon>Gunneridae</taxon>
        <taxon>Pentapetalae</taxon>
        <taxon>asterids</taxon>
        <taxon>lamiids</taxon>
        <taxon>Lamiales</taxon>
        <taxon>Gesneriaceae</taxon>
        <taxon>Didymocarpoideae</taxon>
        <taxon>Trichosporeae</taxon>
        <taxon>Loxocarpinae</taxon>
        <taxon>Dorcoceras</taxon>
    </lineage>
</organism>
<accession>A0A2Z7CLM8</accession>
<reference evidence="1 2" key="1">
    <citation type="journal article" date="2015" name="Proc. Natl. Acad. Sci. U.S.A.">
        <title>The resurrection genome of Boea hygrometrica: A blueprint for survival of dehydration.</title>
        <authorList>
            <person name="Xiao L."/>
            <person name="Yang G."/>
            <person name="Zhang L."/>
            <person name="Yang X."/>
            <person name="Zhao S."/>
            <person name="Ji Z."/>
            <person name="Zhou Q."/>
            <person name="Hu M."/>
            <person name="Wang Y."/>
            <person name="Chen M."/>
            <person name="Xu Y."/>
            <person name="Jin H."/>
            <person name="Xiao X."/>
            <person name="Hu G."/>
            <person name="Bao F."/>
            <person name="Hu Y."/>
            <person name="Wan P."/>
            <person name="Li L."/>
            <person name="Deng X."/>
            <person name="Kuang T."/>
            <person name="Xiang C."/>
            <person name="Zhu J.K."/>
            <person name="Oliver M.J."/>
            <person name="He Y."/>
        </authorList>
    </citation>
    <scope>NUCLEOTIDE SEQUENCE [LARGE SCALE GENOMIC DNA]</scope>
    <source>
        <strain evidence="2">cv. XS01</strain>
    </source>
</reference>
<name>A0A2Z7CLM8_9LAMI</name>
<dbReference type="Proteomes" id="UP000250235">
    <property type="component" value="Unassembled WGS sequence"/>
</dbReference>
<dbReference type="AlphaFoldDB" id="A0A2Z7CLM8"/>
<protein>
    <submittedName>
        <fullName evidence="1">Uncharacterized protein</fullName>
    </submittedName>
</protein>
<evidence type="ECO:0000313" key="1">
    <source>
        <dbReference type="EMBL" id="KZV47990.1"/>
    </source>
</evidence>
<dbReference type="EMBL" id="KQ994518">
    <property type="protein sequence ID" value="KZV47990.1"/>
    <property type="molecule type" value="Genomic_DNA"/>
</dbReference>
<keyword evidence="2" id="KW-1185">Reference proteome</keyword>
<proteinExistence type="predicted"/>
<sequence length="76" mass="8297">MGIQTSTPVNFTVACSWFARELATGFDDISYAMSVELVETQRFDETTDCPAFEFETSRGFAVSAGLTSRGRNATSL</sequence>
<gene>
    <name evidence="1" type="ORF">F511_28701</name>
</gene>